<dbReference type="Pfam" id="PF07728">
    <property type="entry name" value="AAA_5"/>
    <property type="match status" value="1"/>
</dbReference>
<reference evidence="2 3" key="1">
    <citation type="submission" date="2023-05" db="EMBL/GenBank/DDBJ databases">
        <title>Flavobacterium sedimenti sp. nov., isolated from the sediment.</title>
        <authorList>
            <person name="Wu N."/>
        </authorList>
    </citation>
    <scope>NUCLEOTIDE SEQUENCE [LARGE SCALE GENOMIC DNA]</scope>
    <source>
        <strain evidence="2 3">YZ-48</strain>
    </source>
</reference>
<evidence type="ECO:0000313" key="2">
    <source>
        <dbReference type="EMBL" id="MDI9256521.1"/>
    </source>
</evidence>
<sequence length="309" mass="36111">MIQKIYYGTPGTGKSFLIDEMLKTDNILDDNIFRVTFHPEYTYSDFIGQLLPSVKTNTDGEKEINYEFTKGIFTQALEKAYQDTSINVFLILEEMSRGDVAAIFGDIFQLLDRVQEGPLAGYSRYFINNDIIAKDITSIIDNKIKLPPNLFIYGTVNTSDQNVFVMDTAFKRRFDWQYVSTKPVKKGDIYLNNVNLNICDNSNKLQKIEWVKFYKGLNKFISHKDYLDLGEDKQIGQFFIEFSSNESDEQIKYKIQNKLLQFLWSDIHKASFKRNIHLFSKDISSFSELYDLFEEDKNIFSVDFFDCLK</sequence>
<keyword evidence="3" id="KW-1185">Reference proteome</keyword>
<protein>
    <submittedName>
        <fullName evidence="2">AAA family ATPase</fullName>
    </submittedName>
</protein>
<dbReference type="InterPro" id="IPR027417">
    <property type="entry name" value="P-loop_NTPase"/>
</dbReference>
<dbReference type="InterPro" id="IPR052934">
    <property type="entry name" value="Methyl-DNA_Rec/Restrict_Enz"/>
</dbReference>
<proteinExistence type="predicted"/>
<name>A0ABT6XN69_9FLAO</name>
<feature type="domain" description="ATPase dynein-related AAA" evidence="1">
    <location>
        <begin position="7"/>
        <end position="174"/>
    </location>
</feature>
<comment type="caution">
    <text evidence="2">The sequence shown here is derived from an EMBL/GenBank/DDBJ whole genome shotgun (WGS) entry which is preliminary data.</text>
</comment>
<gene>
    <name evidence="2" type="ORF">QHT84_03745</name>
</gene>
<organism evidence="2 3">
    <name type="scientific">Flavobacterium sedimenticola</name>
    <dbReference type="NCBI Taxonomy" id="3043286"/>
    <lineage>
        <taxon>Bacteria</taxon>
        <taxon>Pseudomonadati</taxon>
        <taxon>Bacteroidota</taxon>
        <taxon>Flavobacteriia</taxon>
        <taxon>Flavobacteriales</taxon>
        <taxon>Flavobacteriaceae</taxon>
        <taxon>Flavobacterium</taxon>
    </lineage>
</organism>
<dbReference type="PANTHER" id="PTHR37291">
    <property type="entry name" value="5-METHYLCYTOSINE-SPECIFIC RESTRICTION ENZYME B"/>
    <property type="match status" value="1"/>
</dbReference>
<accession>A0ABT6XN69</accession>
<dbReference type="Proteomes" id="UP001230035">
    <property type="component" value="Unassembled WGS sequence"/>
</dbReference>
<dbReference type="EMBL" id="JASGBP010000001">
    <property type="protein sequence ID" value="MDI9256521.1"/>
    <property type="molecule type" value="Genomic_DNA"/>
</dbReference>
<dbReference type="RefSeq" id="WP_283238194.1">
    <property type="nucleotide sequence ID" value="NZ_JASGBP010000001.1"/>
</dbReference>
<dbReference type="PANTHER" id="PTHR37291:SF1">
    <property type="entry name" value="TYPE IV METHYL-DIRECTED RESTRICTION ENZYME ECOKMCRB SUBUNIT"/>
    <property type="match status" value="1"/>
</dbReference>
<evidence type="ECO:0000313" key="3">
    <source>
        <dbReference type="Proteomes" id="UP001230035"/>
    </source>
</evidence>
<evidence type="ECO:0000259" key="1">
    <source>
        <dbReference type="Pfam" id="PF07728"/>
    </source>
</evidence>
<dbReference type="InterPro" id="IPR011704">
    <property type="entry name" value="ATPase_dyneun-rel_AAA"/>
</dbReference>
<dbReference type="Gene3D" id="3.40.50.300">
    <property type="entry name" value="P-loop containing nucleotide triphosphate hydrolases"/>
    <property type="match status" value="1"/>
</dbReference>
<dbReference type="SUPFAM" id="SSF52540">
    <property type="entry name" value="P-loop containing nucleoside triphosphate hydrolases"/>
    <property type="match status" value="1"/>
</dbReference>